<comment type="similarity">
    <text evidence="1">Belongs to the 'phage' integrase family.</text>
</comment>
<evidence type="ECO:0000256" key="2">
    <source>
        <dbReference type="ARBA" id="ARBA00023125"/>
    </source>
</evidence>
<evidence type="ECO:0000259" key="6">
    <source>
        <dbReference type="PROSITE" id="PS51900"/>
    </source>
</evidence>
<dbReference type="PROSITE" id="PS51900">
    <property type="entry name" value="CB"/>
    <property type="match status" value="1"/>
</dbReference>
<dbReference type="InterPro" id="IPR028259">
    <property type="entry name" value="AP2-like_int_N"/>
</dbReference>
<dbReference type="RefSeq" id="WP_188614148.1">
    <property type="nucleotide sequence ID" value="NZ_BMJT01000003.1"/>
</dbReference>
<evidence type="ECO:0000313" key="8">
    <source>
        <dbReference type="Proteomes" id="UP000616608"/>
    </source>
</evidence>
<name>A0A917LFV1_9BACI</name>
<dbReference type="Pfam" id="PF14657">
    <property type="entry name" value="Arm-DNA-bind_4"/>
    <property type="match status" value="1"/>
</dbReference>
<comment type="caution">
    <text evidence="7">The sequence shown here is derived from an EMBL/GenBank/DDBJ whole genome shotgun (WGS) entry which is preliminary data.</text>
</comment>
<dbReference type="CDD" id="cd01189">
    <property type="entry name" value="INT_ICEBs1_C_like"/>
    <property type="match status" value="1"/>
</dbReference>
<keyword evidence="8" id="KW-1185">Reference proteome</keyword>
<evidence type="ECO:0000259" key="5">
    <source>
        <dbReference type="PROSITE" id="PS51898"/>
    </source>
</evidence>
<dbReference type="InterPro" id="IPR011010">
    <property type="entry name" value="DNA_brk_join_enz"/>
</dbReference>
<accession>A0A917LFV1</accession>
<dbReference type="InterPro" id="IPR044068">
    <property type="entry name" value="CB"/>
</dbReference>
<sequence>MYCKQIKKGTWRCVGDAGRDPVTGKRRQFARSGKTKREAETKVQEAIFEADLNTYSSHTPFSTFADYWLELYTMRGNKETTNRYRAYTLSLVKEQLGNRPLNRITTDMLQNLLGSFLTEGRAYHTLRGVHNVLKMLFDHAYKMRILDATPMDGVFVPKKRLEVKDVDGSEAQKLYLENHELKIFLDEVAKYRNIVTRTLIFVLAFTGMRPGEAIALQLEDINYTTKTIRVNKTMFFKSGVINDFEVTPPKTLNSVRMIDVDDIVLTKLQELATYRKRKRWAKSKFIFAEADGSPRTVKLLNQTIRRISARTSIGRPVNTYMLRHTHISLLAEAGIELTYVMNRVGHQNSKTTTNIYLHITQGMRSNASEKMENKFSDLLQN</sequence>
<dbReference type="Gene3D" id="1.10.150.130">
    <property type="match status" value="1"/>
</dbReference>
<dbReference type="PANTHER" id="PTHR30349">
    <property type="entry name" value="PHAGE INTEGRASE-RELATED"/>
    <property type="match status" value="1"/>
</dbReference>
<evidence type="ECO:0000256" key="1">
    <source>
        <dbReference type="ARBA" id="ARBA00008857"/>
    </source>
</evidence>
<dbReference type="GO" id="GO:0003677">
    <property type="term" value="F:DNA binding"/>
    <property type="evidence" value="ECO:0007669"/>
    <property type="project" value="UniProtKB-UniRule"/>
</dbReference>
<dbReference type="InterPro" id="IPR002104">
    <property type="entry name" value="Integrase_catalytic"/>
</dbReference>
<feature type="domain" description="Tyr recombinase" evidence="5">
    <location>
        <begin position="169"/>
        <end position="369"/>
    </location>
</feature>
<dbReference type="GO" id="GO:0015074">
    <property type="term" value="P:DNA integration"/>
    <property type="evidence" value="ECO:0007669"/>
    <property type="project" value="InterPro"/>
</dbReference>
<protein>
    <submittedName>
        <fullName evidence="7">Site-specific integrase</fullName>
    </submittedName>
</protein>
<dbReference type="GO" id="GO:0006310">
    <property type="term" value="P:DNA recombination"/>
    <property type="evidence" value="ECO:0007669"/>
    <property type="project" value="UniProtKB-KW"/>
</dbReference>
<reference evidence="7" key="2">
    <citation type="submission" date="2020-09" db="EMBL/GenBank/DDBJ databases">
        <authorList>
            <person name="Sun Q."/>
            <person name="Zhou Y."/>
        </authorList>
    </citation>
    <scope>NUCLEOTIDE SEQUENCE</scope>
    <source>
        <strain evidence="7">CGMCC 1.15760</strain>
    </source>
</reference>
<evidence type="ECO:0000313" key="7">
    <source>
        <dbReference type="EMBL" id="GGG19355.1"/>
    </source>
</evidence>
<dbReference type="InterPro" id="IPR010998">
    <property type="entry name" value="Integrase_recombinase_N"/>
</dbReference>
<evidence type="ECO:0000256" key="3">
    <source>
        <dbReference type="ARBA" id="ARBA00023172"/>
    </source>
</evidence>
<feature type="domain" description="Core-binding (CB)" evidence="6">
    <location>
        <begin position="59"/>
        <end position="141"/>
    </location>
</feature>
<dbReference type="Pfam" id="PF00589">
    <property type="entry name" value="Phage_integrase"/>
    <property type="match status" value="1"/>
</dbReference>
<dbReference type="Proteomes" id="UP000616608">
    <property type="component" value="Unassembled WGS sequence"/>
</dbReference>
<dbReference type="PROSITE" id="PS51898">
    <property type="entry name" value="TYR_RECOMBINASE"/>
    <property type="match status" value="1"/>
</dbReference>
<reference evidence="7" key="1">
    <citation type="journal article" date="2014" name="Int. J. Syst. Evol. Microbiol.">
        <title>Complete genome sequence of Corynebacterium casei LMG S-19264T (=DSM 44701T), isolated from a smear-ripened cheese.</title>
        <authorList>
            <consortium name="US DOE Joint Genome Institute (JGI-PGF)"/>
            <person name="Walter F."/>
            <person name="Albersmeier A."/>
            <person name="Kalinowski J."/>
            <person name="Ruckert C."/>
        </authorList>
    </citation>
    <scope>NUCLEOTIDE SEQUENCE</scope>
    <source>
        <strain evidence="7">CGMCC 1.15760</strain>
    </source>
</reference>
<dbReference type="PANTHER" id="PTHR30349:SF64">
    <property type="entry name" value="PROPHAGE INTEGRASE INTD-RELATED"/>
    <property type="match status" value="1"/>
</dbReference>
<dbReference type="Gene3D" id="1.10.443.10">
    <property type="entry name" value="Intergrase catalytic core"/>
    <property type="match status" value="1"/>
</dbReference>
<dbReference type="InterPro" id="IPR013762">
    <property type="entry name" value="Integrase-like_cat_sf"/>
</dbReference>
<keyword evidence="2 4" id="KW-0238">DNA-binding</keyword>
<dbReference type="EMBL" id="BMJT01000003">
    <property type="protein sequence ID" value="GGG19355.1"/>
    <property type="molecule type" value="Genomic_DNA"/>
</dbReference>
<dbReference type="AlphaFoldDB" id="A0A917LFV1"/>
<keyword evidence="3" id="KW-0233">DNA recombination</keyword>
<proteinExistence type="inferred from homology"/>
<organism evidence="7 8">
    <name type="scientific">Lysinibacillus alkalisoli</name>
    <dbReference type="NCBI Taxonomy" id="1911548"/>
    <lineage>
        <taxon>Bacteria</taxon>
        <taxon>Bacillati</taxon>
        <taxon>Bacillota</taxon>
        <taxon>Bacilli</taxon>
        <taxon>Bacillales</taxon>
        <taxon>Bacillaceae</taxon>
        <taxon>Lysinibacillus</taxon>
    </lineage>
</organism>
<evidence type="ECO:0000256" key="4">
    <source>
        <dbReference type="PROSITE-ProRule" id="PRU01248"/>
    </source>
</evidence>
<dbReference type="SUPFAM" id="SSF56349">
    <property type="entry name" value="DNA breaking-rejoining enzymes"/>
    <property type="match status" value="1"/>
</dbReference>
<gene>
    <name evidence="7" type="ORF">GCM10007425_12320</name>
</gene>
<dbReference type="InterPro" id="IPR050090">
    <property type="entry name" value="Tyrosine_recombinase_XerCD"/>
</dbReference>